<name>A0A564Y6E2_HYMDI</name>
<keyword evidence="3" id="KW-1185">Reference proteome</keyword>
<evidence type="ECO:0000313" key="3">
    <source>
        <dbReference type="Proteomes" id="UP000321570"/>
    </source>
</evidence>
<feature type="region of interest" description="Disordered" evidence="1">
    <location>
        <begin position="501"/>
        <end position="548"/>
    </location>
</feature>
<gene>
    <name evidence="2" type="ORF">WMSIL1_LOCUS3417</name>
</gene>
<feature type="compositionally biased region" description="Low complexity" evidence="1">
    <location>
        <begin position="501"/>
        <end position="511"/>
    </location>
</feature>
<organism evidence="2 3">
    <name type="scientific">Hymenolepis diminuta</name>
    <name type="common">Rat tapeworm</name>
    <dbReference type="NCBI Taxonomy" id="6216"/>
    <lineage>
        <taxon>Eukaryota</taxon>
        <taxon>Metazoa</taxon>
        <taxon>Spiralia</taxon>
        <taxon>Lophotrochozoa</taxon>
        <taxon>Platyhelminthes</taxon>
        <taxon>Cestoda</taxon>
        <taxon>Eucestoda</taxon>
        <taxon>Cyclophyllidea</taxon>
        <taxon>Hymenolepididae</taxon>
        <taxon>Hymenolepis</taxon>
    </lineage>
</organism>
<evidence type="ECO:0000313" key="2">
    <source>
        <dbReference type="EMBL" id="VUZ42875.1"/>
    </source>
</evidence>
<accession>A0A564Y6E2</accession>
<sequence length="548" mass="63909">MDYNLQFQNLVANHSYHTFEQLENALKEFTQVTENQFALKKKVRHRNGAPNRETHKYRYAFFKCICFYSTECEAFFNVASRGQFLRVTQYYMVHNHAVVYNPAFKQYEFDDDDGYDVRCDLTVQFEQLFPEKAFDTFQEFLDKLEQFQELTGCIFVKRNADRYPPEAVDKQHLVYKAVKMECVHYGHRQDSKKQSHANLRISCKIGCRCCIHISTYKGRVTIGKYFMKHNHPVPIEEAIQYPQATHLSAAGEVSPSPNLEYNVVYDVTTQFVEIFNSGRFATYQEFLEKLEQFQRETGCLYSKRMSNMWPAEMKDKEHLVYKFVIFDCVHFGYTRDNSRRRSTQRRAGFCFRGKVGCKSTMRISSIKGYVEIVTYEMRHNHPASQESSDEYQPQTWLLSGINVGEDERAFKRRRRSKKQLLEESAAATTAQKIALNTGPIDSIELPTTTDIISAQLIKLREVALSVPSDKLDIFSSQLTEFERRWRQRLVLTYQQGVSQQQVHQEMGQQEHPQQEEVEGEPTKSEDIPDPNASPPIITVQPGVKLESI</sequence>
<dbReference type="PANTHER" id="PTHR31569:SF4">
    <property type="entry name" value="SWIM-TYPE DOMAIN-CONTAINING PROTEIN"/>
    <property type="match status" value="1"/>
</dbReference>
<evidence type="ECO:0008006" key="4">
    <source>
        <dbReference type="Google" id="ProtNLM"/>
    </source>
</evidence>
<protein>
    <recommendedName>
        <fullName evidence="4">FAR1 domain-containing protein</fullName>
    </recommendedName>
</protein>
<dbReference type="PANTHER" id="PTHR31569">
    <property type="entry name" value="SWIM-TYPE DOMAIN-CONTAINING PROTEIN"/>
    <property type="match status" value="1"/>
</dbReference>
<dbReference type="AlphaFoldDB" id="A0A564Y6E2"/>
<dbReference type="Proteomes" id="UP000321570">
    <property type="component" value="Unassembled WGS sequence"/>
</dbReference>
<evidence type="ECO:0000256" key="1">
    <source>
        <dbReference type="SAM" id="MobiDB-lite"/>
    </source>
</evidence>
<reference evidence="2 3" key="1">
    <citation type="submission" date="2019-07" db="EMBL/GenBank/DDBJ databases">
        <authorList>
            <person name="Jastrzebski P J."/>
            <person name="Paukszto L."/>
            <person name="Jastrzebski P J."/>
        </authorList>
    </citation>
    <scope>NUCLEOTIDE SEQUENCE [LARGE SCALE GENOMIC DNA]</scope>
    <source>
        <strain evidence="2 3">WMS-il1</strain>
    </source>
</reference>
<dbReference type="InterPro" id="IPR052579">
    <property type="entry name" value="Zinc_finger_SWIM"/>
</dbReference>
<dbReference type="EMBL" id="CABIJS010000110">
    <property type="protein sequence ID" value="VUZ42875.1"/>
    <property type="molecule type" value="Genomic_DNA"/>
</dbReference>
<proteinExistence type="predicted"/>